<sequence length="191" mass="21556">MTPPPNKPEYGPSGRKLIYEEDGTLCRSCNEYTDFQFVTGKALKAPRPAVASAVPATTAPGALAAVSSDDLIPGSRTYVKVPPPDVNQLGRSSWTMLHATAAKYPKDSPTDQQKQDMTKFLTLFSHVYPCTWCAKDFEKYIRENAPKVDNREQLGRWMCEAHNHVNKKLGKPKFNCNFWEKRWVSGWDEES</sequence>
<dbReference type="GO" id="GO:0005758">
    <property type="term" value="C:mitochondrial intermembrane space"/>
    <property type="evidence" value="ECO:0007669"/>
    <property type="project" value="UniProtKB-SubCell"/>
</dbReference>
<dbReference type="InterPro" id="IPR017905">
    <property type="entry name" value="ERV/ALR_sulphydryl_oxidase"/>
</dbReference>
<evidence type="ECO:0000313" key="11">
    <source>
        <dbReference type="Proteomes" id="UP001377567"/>
    </source>
</evidence>
<reference evidence="10 11" key="1">
    <citation type="journal article" date="2023" name="Elife">
        <title>Identification of key yeast species and microbe-microbe interactions impacting larval growth of Drosophila in the wild.</title>
        <authorList>
            <person name="Mure A."/>
            <person name="Sugiura Y."/>
            <person name="Maeda R."/>
            <person name="Honda K."/>
            <person name="Sakurai N."/>
            <person name="Takahashi Y."/>
            <person name="Watada M."/>
            <person name="Katoh T."/>
            <person name="Gotoh A."/>
            <person name="Gotoh Y."/>
            <person name="Taniguchi I."/>
            <person name="Nakamura K."/>
            <person name="Hayashi T."/>
            <person name="Katayama T."/>
            <person name="Uemura T."/>
            <person name="Hattori Y."/>
        </authorList>
    </citation>
    <scope>NUCLEOTIDE SEQUENCE [LARGE SCALE GENOMIC DNA]</scope>
    <source>
        <strain evidence="10 11">KH-74</strain>
    </source>
</reference>
<evidence type="ECO:0000256" key="2">
    <source>
        <dbReference type="ARBA" id="ARBA00004569"/>
    </source>
</evidence>
<name>A0AAV5S2A0_MAUHU</name>
<dbReference type="Gene3D" id="4.10.320.60">
    <property type="match status" value="1"/>
</dbReference>
<gene>
    <name evidence="10" type="ORF">DAKH74_037770</name>
</gene>
<dbReference type="PROSITE" id="PS51324">
    <property type="entry name" value="ERV_ALR"/>
    <property type="match status" value="1"/>
</dbReference>
<dbReference type="PANTHER" id="PTHR12645:SF0">
    <property type="entry name" value="FAD-LINKED SULFHYDRYL OXIDASE ALR"/>
    <property type="match status" value="1"/>
</dbReference>
<comment type="cofactor">
    <cofactor evidence="1 8">
        <name>FAD</name>
        <dbReference type="ChEBI" id="CHEBI:57692"/>
    </cofactor>
</comment>
<evidence type="ECO:0000256" key="1">
    <source>
        <dbReference type="ARBA" id="ARBA00001974"/>
    </source>
</evidence>
<dbReference type="InterPro" id="IPR039799">
    <property type="entry name" value="ALR/ERV"/>
</dbReference>
<keyword evidence="6" id="KW-0496">Mitochondrion</keyword>
<keyword evidence="5 8" id="KW-0560">Oxidoreductase</keyword>
<dbReference type="InterPro" id="IPR036774">
    <property type="entry name" value="ERV/ALR_sulphydryl_oxid_sf"/>
</dbReference>
<evidence type="ECO:0000259" key="9">
    <source>
        <dbReference type="PROSITE" id="PS51324"/>
    </source>
</evidence>
<evidence type="ECO:0000256" key="4">
    <source>
        <dbReference type="ARBA" id="ARBA00022827"/>
    </source>
</evidence>
<comment type="subcellular location">
    <subcellularLocation>
        <location evidence="2">Mitochondrion intermembrane space</location>
    </subcellularLocation>
</comment>
<comment type="catalytic activity">
    <reaction evidence="8">
        <text>2 R'C(R)SH + O2 = R'C(R)S-S(R)CR' + H2O2</text>
        <dbReference type="Rhea" id="RHEA:17357"/>
        <dbReference type="ChEBI" id="CHEBI:15379"/>
        <dbReference type="ChEBI" id="CHEBI:16240"/>
        <dbReference type="ChEBI" id="CHEBI:16520"/>
        <dbReference type="ChEBI" id="CHEBI:17412"/>
        <dbReference type="EC" id="1.8.3.2"/>
    </reaction>
</comment>
<evidence type="ECO:0000256" key="6">
    <source>
        <dbReference type="ARBA" id="ARBA00023128"/>
    </source>
</evidence>
<dbReference type="EC" id="1.8.3.2" evidence="8"/>
<proteinExistence type="predicted"/>
<evidence type="ECO:0000256" key="8">
    <source>
        <dbReference type="RuleBase" id="RU371123"/>
    </source>
</evidence>
<feature type="domain" description="ERV/ALR sulfhydryl oxidase" evidence="9">
    <location>
        <begin position="82"/>
        <end position="183"/>
    </location>
</feature>
<protein>
    <recommendedName>
        <fullName evidence="8">Sulfhydryl oxidase</fullName>
        <ecNumber evidence="8">1.8.3.2</ecNumber>
    </recommendedName>
</protein>
<keyword evidence="3 8" id="KW-0285">Flavoprotein</keyword>
<dbReference type="GO" id="GO:0016971">
    <property type="term" value="F:flavin-dependent sulfhydryl oxidase activity"/>
    <property type="evidence" value="ECO:0007669"/>
    <property type="project" value="InterPro"/>
</dbReference>
<keyword evidence="4 8" id="KW-0274">FAD</keyword>
<dbReference type="SUPFAM" id="SSF69000">
    <property type="entry name" value="FAD-dependent thiol oxidase"/>
    <property type="match status" value="1"/>
</dbReference>
<evidence type="ECO:0000256" key="7">
    <source>
        <dbReference type="ARBA" id="ARBA00023157"/>
    </source>
</evidence>
<evidence type="ECO:0000256" key="3">
    <source>
        <dbReference type="ARBA" id="ARBA00022630"/>
    </source>
</evidence>
<dbReference type="Pfam" id="PF04777">
    <property type="entry name" value="Evr1_Alr"/>
    <property type="match status" value="1"/>
</dbReference>
<evidence type="ECO:0000313" key="10">
    <source>
        <dbReference type="EMBL" id="GMM57161.1"/>
    </source>
</evidence>
<dbReference type="EMBL" id="BTGD01000011">
    <property type="protein sequence ID" value="GMM57161.1"/>
    <property type="molecule type" value="Genomic_DNA"/>
</dbReference>
<dbReference type="FunFam" id="1.20.120.310:FF:000003">
    <property type="entry name" value="Sulfhydryl oxidase"/>
    <property type="match status" value="1"/>
</dbReference>
<comment type="caution">
    <text evidence="10">The sequence shown here is derived from an EMBL/GenBank/DDBJ whole genome shotgun (WGS) entry which is preliminary data.</text>
</comment>
<dbReference type="Proteomes" id="UP001377567">
    <property type="component" value="Unassembled WGS sequence"/>
</dbReference>
<evidence type="ECO:0000256" key="5">
    <source>
        <dbReference type="ARBA" id="ARBA00023002"/>
    </source>
</evidence>
<dbReference type="AlphaFoldDB" id="A0AAV5S2A0"/>
<dbReference type="PANTHER" id="PTHR12645">
    <property type="entry name" value="ALR/ERV"/>
    <property type="match status" value="1"/>
</dbReference>
<organism evidence="10 11">
    <name type="scientific">Maudiozyma humilis</name>
    <name type="common">Sour dough yeast</name>
    <name type="synonym">Kazachstania humilis</name>
    <dbReference type="NCBI Taxonomy" id="51915"/>
    <lineage>
        <taxon>Eukaryota</taxon>
        <taxon>Fungi</taxon>
        <taxon>Dikarya</taxon>
        <taxon>Ascomycota</taxon>
        <taxon>Saccharomycotina</taxon>
        <taxon>Saccharomycetes</taxon>
        <taxon>Saccharomycetales</taxon>
        <taxon>Saccharomycetaceae</taxon>
        <taxon>Maudiozyma</taxon>
    </lineage>
</organism>
<keyword evidence="11" id="KW-1185">Reference proteome</keyword>
<dbReference type="Gene3D" id="1.20.120.310">
    <property type="entry name" value="ERV/ALR sulfhydryl oxidase domain"/>
    <property type="match status" value="1"/>
</dbReference>
<keyword evidence="7" id="KW-1015">Disulfide bond</keyword>
<dbReference type="GO" id="GO:0050660">
    <property type="term" value="F:flavin adenine dinucleotide binding"/>
    <property type="evidence" value="ECO:0007669"/>
    <property type="project" value="TreeGrafter"/>
</dbReference>
<accession>A0AAV5S2A0</accession>